<dbReference type="AlphaFoldDB" id="A0A1S2UEF8"/>
<dbReference type="Proteomes" id="UP000182179">
    <property type="component" value="Unassembled WGS sequence"/>
</dbReference>
<dbReference type="RefSeq" id="WP_071487361.1">
    <property type="nucleotide sequence ID" value="NZ_FNTS01000002.1"/>
</dbReference>
<protein>
    <submittedName>
        <fullName evidence="1">Uncharacterized protein</fullName>
    </submittedName>
</protein>
<evidence type="ECO:0000313" key="1">
    <source>
        <dbReference type="EMBL" id="OIN44540.1"/>
    </source>
</evidence>
<sequence length="119" mass="13449">MTDKSLFRAKKDLVVKVFLLDDGDDPFICAVNGEIGLHGLTMIEEQLSWDHEFSRGPGEYIYEAAYDDGQYDEMGRCEIRPFWELTEISFEKHPEPDASIDGCAKCGVTDISCLCCIPF</sequence>
<reference evidence="1 3" key="1">
    <citation type="submission" date="2016-08" db="EMBL/GenBank/DDBJ databases">
        <title>Draft genome sequence of Pseudomonas costantinii LMG 22119, type strain isolated from cultivated mushroom (Agaricus bisporus) sporophores.</title>
        <authorList>
            <person name="Tambong J.T."/>
        </authorList>
    </citation>
    <scope>NUCLEOTIDE SEQUENCE [LARGE SCALE GENOMIC DNA]</scope>
    <source>
        <strain evidence="1 3">LMG 22119</strain>
    </source>
</reference>
<evidence type="ECO:0000313" key="2">
    <source>
        <dbReference type="EMBL" id="SED27189.1"/>
    </source>
</evidence>
<reference evidence="2 4" key="2">
    <citation type="submission" date="2016-10" db="EMBL/GenBank/DDBJ databases">
        <authorList>
            <person name="Varghese N."/>
            <person name="Submissions S."/>
        </authorList>
    </citation>
    <scope>NUCLEOTIDE SEQUENCE [LARGE SCALE GENOMIC DNA]</scope>
    <source>
        <strain evidence="2 4">BS2773</strain>
    </source>
</reference>
<evidence type="ECO:0000313" key="4">
    <source>
        <dbReference type="Proteomes" id="UP000182179"/>
    </source>
</evidence>
<accession>A0A1S2UEF8</accession>
<keyword evidence="4" id="KW-1185">Reference proteome</keyword>
<dbReference type="EMBL" id="FNTS01000002">
    <property type="protein sequence ID" value="SED27189.1"/>
    <property type="molecule type" value="Genomic_DNA"/>
</dbReference>
<dbReference type="Proteomes" id="UP000181661">
    <property type="component" value="Unassembled WGS sequence"/>
</dbReference>
<proteinExistence type="predicted"/>
<comment type="caution">
    <text evidence="1">The sequence shown here is derived from an EMBL/GenBank/DDBJ whole genome shotgun (WGS) entry which is preliminary data.</text>
</comment>
<name>A0A1S2UEF8_9PSED</name>
<evidence type="ECO:0000313" key="3">
    <source>
        <dbReference type="Proteomes" id="UP000181661"/>
    </source>
</evidence>
<gene>
    <name evidence="1" type="ORF">BFL40_30090</name>
    <name evidence="2" type="ORF">SAMN04515675_0512</name>
</gene>
<dbReference type="EMBL" id="MDDR01000061">
    <property type="protein sequence ID" value="OIN44540.1"/>
    <property type="molecule type" value="Genomic_DNA"/>
</dbReference>
<dbReference type="OrthoDB" id="7032595at2"/>
<organism evidence="1 3">
    <name type="scientific">Pseudomonas costantinii</name>
    <dbReference type="NCBI Taxonomy" id="168469"/>
    <lineage>
        <taxon>Bacteria</taxon>
        <taxon>Pseudomonadati</taxon>
        <taxon>Pseudomonadota</taxon>
        <taxon>Gammaproteobacteria</taxon>
        <taxon>Pseudomonadales</taxon>
        <taxon>Pseudomonadaceae</taxon>
        <taxon>Pseudomonas</taxon>
    </lineage>
</organism>